<evidence type="ECO:0000313" key="1">
    <source>
        <dbReference type="EMBL" id="MQN31984.1"/>
    </source>
</evidence>
<organism evidence="2 4">
    <name type="scientific">Segatella copri</name>
    <dbReference type="NCBI Taxonomy" id="165179"/>
    <lineage>
        <taxon>Bacteria</taxon>
        <taxon>Pseudomonadati</taxon>
        <taxon>Bacteroidota</taxon>
        <taxon>Bacteroidia</taxon>
        <taxon>Bacteroidales</taxon>
        <taxon>Prevotellaceae</taxon>
        <taxon>Segatella</taxon>
    </lineage>
</organism>
<dbReference type="Proteomes" id="UP000421408">
    <property type="component" value="Unassembled WGS sequence"/>
</dbReference>
<dbReference type="Proteomes" id="UP000420707">
    <property type="component" value="Unassembled WGS sequence"/>
</dbReference>
<proteinExistence type="predicted"/>
<reference evidence="2" key="2">
    <citation type="submission" date="2022-12" db="EMBL/GenBank/DDBJ databases">
        <title>Distinct polysaccharide growth profiles of human intestinal Prevotella copri isolates.</title>
        <authorList>
            <person name="Fehlner-Peach H."/>
            <person name="Magnabosco C."/>
            <person name="Raghavan V."/>
            <person name="Scher J.U."/>
            <person name="Tett A."/>
            <person name="Cox L.M."/>
            <person name="Gottsegen C."/>
            <person name="Watters A."/>
            <person name="Wiltshire- Gordon J.D."/>
            <person name="Segata N."/>
            <person name="Bonneau R."/>
            <person name="Littman D.R."/>
        </authorList>
    </citation>
    <scope>NUCLEOTIDE SEQUENCE</scope>
    <source>
        <strain evidence="2">IAA108</strain>
        <strain evidence="3">iAP146</strain>
        <strain evidence="1">IAP146</strain>
    </source>
</reference>
<gene>
    <name evidence="2" type="ORF">F7D74_00670</name>
    <name evidence="1" type="ORF">F7D90_08475</name>
</gene>
<dbReference type="RefSeq" id="WP_153086434.1">
    <property type="nucleotide sequence ID" value="NZ_VZAM01000034.1"/>
</dbReference>
<sequence>MELTSLEKTYYDEFSKSFGKYGNGIPSEEWDRLSKVRKGLDITLKRSKEIIEAVQNHVRITESESANDGNMLSIFKRGVMSLLRHHNNNDCLILNISDSDKSAIRNNFGLGLDEQILWVRDTSFWSSKNQGLVITDKQIIFIHDNDTPNDKTYIEFNDIHHVEYREMSLFVWNYQEEYVQFRLGLFFKDSTESNELIEDAKQLAKVLTEMAKSVGHVETETVFDHMSNLLNEENYDEVIDCAKQVVSDNGYDNDSKCVAYMYLSEALSKKGALDSHKGMNSYMRDAIEACDLALELCEEEDPYRYTIFKQKGDIEQVADDVRSARNCFIAAMDSEDFDLKKNAKNSYELLTREISSDKSSFLNDDYNKRKFLFTVSNDKQIPGCYDKEDNVQWIFSLGLIPDYINFPVGHPQPNTLYIGHPLKPGVYIPFENATEQLFMEKVRELCYLAQCLGAVEIKFKRIKGLDVSNSESSCLERSGEAGRKFLNVGGSLGVSGSETNTYSSKDGVELVQCYSPIKKPFCPEGMVWYDSDPTWQTLVKQRLNGNILSYVEHVSSIETTTVSSNQLMSLKGSFEYLFAKASGAYDAKTDKTFSKTEEIEWEIDMKFKPLQDFDNAYVTNSQATDSIDQSLNSELSEDEIAYKEEVEFCLEDASEIDVHSRKFLERKRQKLGLSETRAQEIEDMVKASLVSFTDEEKEYMEALDDVIEDGVIPDNVRRLLERERKSLGISEERAKELEEIKCKA</sequence>
<dbReference type="AlphaFoldDB" id="A0AA90ZUP7"/>
<reference evidence="4" key="1">
    <citation type="submission" date="2019-09" db="EMBL/GenBank/DDBJ databases">
        <title>Distinct polysaccharide growth profiles of human intestinal Prevotella copri isolates.</title>
        <authorList>
            <person name="Fehlner-Peach H."/>
            <person name="Magnabosco C."/>
            <person name="Raghavan V."/>
            <person name="Scher J.U."/>
            <person name="Tett A."/>
            <person name="Cox L.M."/>
            <person name="Gottsegen C."/>
            <person name="Watters A."/>
            <person name="Wiltshire- Gordon J.D."/>
            <person name="Segata N."/>
            <person name="Bonneau R."/>
            <person name="Littman D.R."/>
        </authorList>
    </citation>
    <scope>NUCLEOTIDE SEQUENCE [LARGE SCALE GENOMIC DNA]</scope>
    <source>
        <strain evidence="4">iAA108</strain>
    </source>
</reference>
<comment type="caution">
    <text evidence="2">The sequence shown here is derived from an EMBL/GenBank/DDBJ whole genome shotgun (WGS) entry which is preliminary data.</text>
</comment>
<dbReference type="EMBL" id="VZCR01000047">
    <property type="protein sequence ID" value="MQN31984.1"/>
    <property type="molecule type" value="Genomic_DNA"/>
</dbReference>
<dbReference type="InterPro" id="IPR011990">
    <property type="entry name" value="TPR-like_helical_dom_sf"/>
</dbReference>
<dbReference type="EMBL" id="VZCC01000005">
    <property type="protein sequence ID" value="MQN82529.1"/>
    <property type="molecule type" value="Genomic_DNA"/>
</dbReference>
<dbReference type="Gene3D" id="1.25.40.10">
    <property type="entry name" value="Tetratricopeptide repeat domain"/>
    <property type="match status" value="1"/>
</dbReference>
<protein>
    <submittedName>
        <fullName evidence="2">Uncharacterized protein</fullName>
    </submittedName>
</protein>
<evidence type="ECO:0000313" key="3">
    <source>
        <dbReference type="Proteomes" id="UP000420707"/>
    </source>
</evidence>
<name>A0AA90ZUP7_9BACT</name>
<evidence type="ECO:0000313" key="4">
    <source>
        <dbReference type="Proteomes" id="UP000421408"/>
    </source>
</evidence>
<evidence type="ECO:0000313" key="2">
    <source>
        <dbReference type="EMBL" id="MQN82529.1"/>
    </source>
</evidence>
<accession>A0AA90ZUP7</accession>